<dbReference type="Gene3D" id="3.20.20.300">
    <property type="entry name" value="Glycoside hydrolase, family 3, N-terminal domain"/>
    <property type="match status" value="2"/>
</dbReference>
<evidence type="ECO:0000256" key="12">
    <source>
        <dbReference type="SAM" id="SignalP"/>
    </source>
</evidence>
<proteinExistence type="inferred from homology"/>
<evidence type="ECO:0000256" key="7">
    <source>
        <dbReference type="ARBA" id="ARBA00022729"/>
    </source>
</evidence>
<evidence type="ECO:0000256" key="2">
    <source>
        <dbReference type="ARBA" id="ARBA00004613"/>
    </source>
</evidence>
<comment type="similarity">
    <text evidence="4">Belongs to the glycosyl hydrolase 3 family.</text>
</comment>
<dbReference type="GO" id="GO:0009251">
    <property type="term" value="P:glucan catabolic process"/>
    <property type="evidence" value="ECO:0007669"/>
    <property type="project" value="TreeGrafter"/>
</dbReference>
<accession>A0A8H7B6G4</accession>
<keyword evidence="10" id="KW-0326">Glycosidase</keyword>
<dbReference type="SUPFAM" id="SSF51445">
    <property type="entry name" value="(Trans)glycosidases"/>
    <property type="match status" value="2"/>
</dbReference>
<keyword evidence="14" id="KW-1185">Reference proteome</keyword>
<keyword evidence="8" id="KW-0378">Hydrolase</keyword>
<dbReference type="InterPro" id="IPR050288">
    <property type="entry name" value="Cellulose_deg_GH3"/>
</dbReference>
<dbReference type="InterPro" id="IPR001764">
    <property type="entry name" value="Glyco_hydro_3_N"/>
</dbReference>
<dbReference type="PANTHER" id="PTHR42715">
    <property type="entry name" value="BETA-GLUCOSIDASE"/>
    <property type="match status" value="1"/>
</dbReference>
<keyword evidence="7 12" id="KW-0732">Signal</keyword>
<comment type="catalytic activity">
    <reaction evidence="1">
        <text>Hydrolysis of terminal, non-reducing beta-D-glucosyl residues with release of beta-D-glucose.</text>
        <dbReference type="EC" id="3.2.1.21"/>
    </reaction>
</comment>
<evidence type="ECO:0000313" key="14">
    <source>
        <dbReference type="Proteomes" id="UP000596902"/>
    </source>
</evidence>
<sequence>MRVAKIVTLLSTSLPLCSVWAGDAPVRVPLSWTEAAVKATHFVSQLNTTEKIDLVTGSYGSSPALPCVGMLVAIERLNYTGLCLSDGPAGLSRSDGVSVFASGITVAATWDRRLMYERGLAIGQEFRAKGLDMETPGTTSPTGIFYFGDSLADTIEAGNISPARLDDMATRVMTPYFRLGQDEDFPVTDPAS</sequence>
<dbReference type="GeneID" id="62203668"/>
<keyword evidence="9" id="KW-0325">Glycoprotein</keyword>
<evidence type="ECO:0000256" key="1">
    <source>
        <dbReference type="ARBA" id="ARBA00000448"/>
    </source>
</evidence>
<evidence type="ECO:0000256" key="11">
    <source>
        <dbReference type="ARBA" id="ARBA00024983"/>
    </source>
</evidence>
<gene>
    <name evidence="13" type="ORF">GT037_005443</name>
</gene>
<protein>
    <recommendedName>
        <fullName evidence="5">beta-glucosidase</fullName>
        <ecNumber evidence="5">3.2.1.21</ecNumber>
    </recommendedName>
</protein>
<dbReference type="RefSeq" id="XP_038787440.1">
    <property type="nucleotide sequence ID" value="XM_038930490.1"/>
</dbReference>
<dbReference type="PRINTS" id="PR00133">
    <property type="entry name" value="GLHYDRLASE3"/>
</dbReference>
<dbReference type="PANTHER" id="PTHR42715:SF12">
    <property type="entry name" value="BETA-GLUCOSIDASE G-RELATED"/>
    <property type="match status" value="1"/>
</dbReference>
<dbReference type="EC" id="3.2.1.21" evidence="5"/>
<name>A0A8H7B6G4_9PLEO</name>
<dbReference type="Proteomes" id="UP000596902">
    <property type="component" value="Unassembled WGS sequence"/>
</dbReference>
<evidence type="ECO:0000256" key="10">
    <source>
        <dbReference type="ARBA" id="ARBA00023295"/>
    </source>
</evidence>
<dbReference type="InterPro" id="IPR036962">
    <property type="entry name" value="Glyco_hydro_3_N_sf"/>
</dbReference>
<comment type="pathway">
    <text evidence="3">Glycan metabolism; cellulose degradation.</text>
</comment>
<keyword evidence="6" id="KW-0964">Secreted</keyword>
<dbReference type="EMBL" id="JAAABM010000006">
    <property type="protein sequence ID" value="KAF7677231.1"/>
    <property type="molecule type" value="Genomic_DNA"/>
</dbReference>
<comment type="function">
    <text evidence="11">Beta-glucosidases are one of a number of cellulolytic enzymes involved in the degradation of cellulosic biomass. Catalyzes the last step releasing glucose from the inhibitory cellobiose.</text>
</comment>
<evidence type="ECO:0000313" key="13">
    <source>
        <dbReference type="EMBL" id="KAF7677231.1"/>
    </source>
</evidence>
<reference evidence="13" key="2">
    <citation type="submission" date="2020-08" db="EMBL/GenBank/DDBJ databases">
        <title>Draft Genome Sequence of Cumin Blight Pathogen Alternaria burnsii.</title>
        <authorList>
            <person name="Feng Z."/>
        </authorList>
    </citation>
    <scope>NUCLEOTIDE SEQUENCE</scope>
    <source>
        <strain evidence="13">CBS107.38</strain>
    </source>
</reference>
<dbReference type="AlphaFoldDB" id="A0A8H7B6G4"/>
<evidence type="ECO:0000256" key="4">
    <source>
        <dbReference type="ARBA" id="ARBA00005336"/>
    </source>
</evidence>
<evidence type="ECO:0000256" key="9">
    <source>
        <dbReference type="ARBA" id="ARBA00023180"/>
    </source>
</evidence>
<dbReference type="GO" id="GO:0005576">
    <property type="term" value="C:extracellular region"/>
    <property type="evidence" value="ECO:0007669"/>
    <property type="project" value="UniProtKB-SubCell"/>
</dbReference>
<feature type="chain" id="PRO_5034825331" description="beta-glucosidase" evidence="12">
    <location>
        <begin position="22"/>
        <end position="192"/>
    </location>
</feature>
<dbReference type="InterPro" id="IPR017853">
    <property type="entry name" value="GH"/>
</dbReference>
<comment type="caution">
    <text evidence="13">The sequence shown here is derived from an EMBL/GenBank/DDBJ whole genome shotgun (WGS) entry which is preliminary data.</text>
</comment>
<reference evidence="13" key="1">
    <citation type="submission" date="2020-01" db="EMBL/GenBank/DDBJ databases">
        <authorList>
            <person name="Feng Z.H.Z."/>
        </authorList>
    </citation>
    <scope>NUCLEOTIDE SEQUENCE</scope>
    <source>
        <strain evidence="13">CBS107.38</strain>
    </source>
</reference>
<evidence type="ECO:0000256" key="3">
    <source>
        <dbReference type="ARBA" id="ARBA00004987"/>
    </source>
</evidence>
<evidence type="ECO:0000256" key="6">
    <source>
        <dbReference type="ARBA" id="ARBA00022525"/>
    </source>
</evidence>
<dbReference type="GO" id="GO:0008422">
    <property type="term" value="F:beta-glucosidase activity"/>
    <property type="evidence" value="ECO:0007669"/>
    <property type="project" value="UniProtKB-EC"/>
</dbReference>
<evidence type="ECO:0000256" key="5">
    <source>
        <dbReference type="ARBA" id="ARBA00012744"/>
    </source>
</evidence>
<feature type="signal peptide" evidence="12">
    <location>
        <begin position="1"/>
        <end position="21"/>
    </location>
</feature>
<evidence type="ECO:0000256" key="8">
    <source>
        <dbReference type="ARBA" id="ARBA00022801"/>
    </source>
</evidence>
<organism evidence="13 14">
    <name type="scientific">Alternaria burnsii</name>
    <dbReference type="NCBI Taxonomy" id="1187904"/>
    <lineage>
        <taxon>Eukaryota</taxon>
        <taxon>Fungi</taxon>
        <taxon>Dikarya</taxon>
        <taxon>Ascomycota</taxon>
        <taxon>Pezizomycotina</taxon>
        <taxon>Dothideomycetes</taxon>
        <taxon>Pleosporomycetidae</taxon>
        <taxon>Pleosporales</taxon>
        <taxon>Pleosporineae</taxon>
        <taxon>Pleosporaceae</taxon>
        <taxon>Alternaria</taxon>
        <taxon>Alternaria sect. Alternaria</taxon>
    </lineage>
</organism>
<comment type="subcellular location">
    <subcellularLocation>
        <location evidence="2">Secreted</location>
    </subcellularLocation>
</comment>